<evidence type="ECO:0000313" key="1">
    <source>
        <dbReference type="EMBL" id="KAJ3474296.1"/>
    </source>
</evidence>
<dbReference type="AlphaFoldDB" id="A0AAD5UPP8"/>
<reference evidence="1" key="1">
    <citation type="submission" date="2022-07" db="EMBL/GenBank/DDBJ databases">
        <title>Genome Sequence of Physisporinus lineatus.</title>
        <authorList>
            <person name="Buettner E."/>
        </authorList>
    </citation>
    <scope>NUCLEOTIDE SEQUENCE</scope>
    <source>
        <strain evidence="1">VT162</strain>
    </source>
</reference>
<dbReference type="EMBL" id="JANAWD010001097">
    <property type="protein sequence ID" value="KAJ3474296.1"/>
    <property type="molecule type" value="Genomic_DNA"/>
</dbReference>
<evidence type="ECO:0000313" key="2">
    <source>
        <dbReference type="Proteomes" id="UP001212997"/>
    </source>
</evidence>
<proteinExistence type="predicted"/>
<protein>
    <submittedName>
        <fullName evidence="1">Uncharacterized protein</fullName>
    </submittedName>
</protein>
<sequence>MSVLRQGFEANIQSYGELGASDDDGEHFKVHRELAQYFIFRVEGAQYRSPRLEETMTSQTVHNHSTCTPLLANNNSPLNLEREGEACDEHVFWTTTKQAYDFEAVQPPQVSLYPPRTRMLLRHRPLPRGVSNGEAFAVVSEAVDSVPQQWPGEHANLHAANLHAATQQSYRFRARKSYPFILKLPHSARTWSINAHNSSTLPAQSDPIAAPVFSFKPSDAYDSQPWMKTLIIKTVLASDKMFPDANFIEMSQVHYNGNDPAEHTTVGFFIDSDRNIMLGRTRQHIYASYSAEEIEEAKIEYLRSNISSTT</sequence>
<gene>
    <name evidence="1" type="ORF">NLI96_g12536</name>
</gene>
<comment type="caution">
    <text evidence="1">The sequence shown here is derived from an EMBL/GenBank/DDBJ whole genome shotgun (WGS) entry which is preliminary data.</text>
</comment>
<keyword evidence="2" id="KW-1185">Reference proteome</keyword>
<organism evidence="1 2">
    <name type="scientific">Meripilus lineatus</name>
    <dbReference type="NCBI Taxonomy" id="2056292"/>
    <lineage>
        <taxon>Eukaryota</taxon>
        <taxon>Fungi</taxon>
        <taxon>Dikarya</taxon>
        <taxon>Basidiomycota</taxon>
        <taxon>Agaricomycotina</taxon>
        <taxon>Agaricomycetes</taxon>
        <taxon>Polyporales</taxon>
        <taxon>Meripilaceae</taxon>
        <taxon>Meripilus</taxon>
    </lineage>
</organism>
<name>A0AAD5UPP8_9APHY</name>
<accession>A0AAD5UPP8</accession>
<dbReference type="Proteomes" id="UP001212997">
    <property type="component" value="Unassembled WGS sequence"/>
</dbReference>